<dbReference type="InterPro" id="IPR000276">
    <property type="entry name" value="GPCR_Rhodpsn"/>
</dbReference>
<name>A0A814WEP1_9BILA</name>
<dbReference type="PANTHER" id="PTHR24243">
    <property type="entry name" value="G-PROTEIN COUPLED RECEPTOR"/>
    <property type="match status" value="1"/>
</dbReference>
<dbReference type="AlphaFoldDB" id="A0A814WEP1"/>
<keyword evidence="3 8" id="KW-1133">Transmembrane helix</keyword>
<feature type="transmembrane region" description="Helical" evidence="8">
    <location>
        <begin position="100"/>
        <end position="119"/>
    </location>
</feature>
<feature type="transmembrane region" description="Helical" evidence="8">
    <location>
        <begin position="140"/>
        <end position="164"/>
    </location>
</feature>
<dbReference type="Pfam" id="PF00001">
    <property type="entry name" value="7tm_1"/>
    <property type="match status" value="1"/>
</dbReference>
<keyword evidence="12" id="KW-1185">Reference proteome</keyword>
<dbReference type="SUPFAM" id="SSF81321">
    <property type="entry name" value="Family A G protein-coupled receptor-like"/>
    <property type="match status" value="1"/>
</dbReference>
<feature type="transmembrane region" description="Helical" evidence="8">
    <location>
        <begin position="276"/>
        <end position="300"/>
    </location>
</feature>
<dbReference type="Gene3D" id="1.20.1070.10">
    <property type="entry name" value="Rhodopsin 7-helix transmembrane proteins"/>
    <property type="match status" value="1"/>
</dbReference>
<evidence type="ECO:0000313" key="11">
    <source>
        <dbReference type="EMBL" id="CAF3965755.1"/>
    </source>
</evidence>
<accession>A0A814WEP1</accession>
<feature type="domain" description="G-protein coupled receptors family 1 profile" evidence="9">
    <location>
        <begin position="37"/>
        <end position="297"/>
    </location>
</feature>
<dbReference type="EMBL" id="CAJNOQ010008583">
    <property type="protein sequence ID" value="CAF1201239.1"/>
    <property type="molecule type" value="Genomic_DNA"/>
</dbReference>
<evidence type="ECO:0000259" key="9">
    <source>
        <dbReference type="PROSITE" id="PS50262"/>
    </source>
</evidence>
<protein>
    <recommendedName>
        <fullName evidence="9">G-protein coupled receptors family 1 profile domain-containing protein</fullName>
    </recommendedName>
</protein>
<evidence type="ECO:0000256" key="3">
    <source>
        <dbReference type="ARBA" id="ARBA00022989"/>
    </source>
</evidence>
<sequence length="340" mass="40422">MTMNIGNNTNNTNCIFIITQQIIIYCGSFMCLFGNFSCLLLILTFIHNQFYRQHVSSVYLLASSIAELIQLNTVLLSFILSDGFKYKLFSHSILFCKLTWYFVPISAMSSITFILTGTIERFLLLKQHQRFIKKNSSKKHIIIVFCILLFWSIFAIPNLIYFNIDLKTKKCKILTLQSGWYPIFFTYSYLFLYCLLPSILLSIFSLLTILNLKQYNIQINYKNKRRLEQLNCDLIKILLTQSFLIILSSIPITVYRSYDYLTRYKIKSREQLQLEYLINSICRLFIFLYSSCDFYLNLYISKIFRKQFRKLTKHWYLKLFSTWNCMSNCRFSQSISRCPS</sequence>
<keyword evidence="4" id="KW-0297">G-protein coupled receptor</keyword>
<gene>
    <name evidence="10" type="ORF">GPM918_LOCUS23732</name>
    <name evidence="11" type="ORF">SRO942_LOCUS23733</name>
</gene>
<reference evidence="10" key="1">
    <citation type="submission" date="2021-02" db="EMBL/GenBank/DDBJ databases">
        <authorList>
            <person name="Nowell W R."/>
        </authorList>
    </citation>
    <scope>NUCLEOTIDE SEQUENCE</scope>
</reference>
<feature type="transmembrane region" description="Helical" evidence="8">
    <location>
        <begin position="233"/>
        <end position="256"/>
    </location>
</feature>
<feature type="transmembrane region" description="Helical" evidence="8">
    <location>
        <begin position="58"/>
        <end position="80"/>
    </location>
</feature>
<comment type="caution">
    <text evidence="10">The sequence shown here is derived from an EMBL/GenBank/DDBJ whole genome shotgun (WGS) entry which is preliminary data.</text>
</comment>
<keyword evidence="2 8" id="KW-0812">Transmembrane</keyword>
<proteinExistence type="predicted"/>
<evidence type="ECO:0000313" key="12">
    <source>
        <dbReference type="Proteomes" id="UP000663829"/>
    </source>
</evidence>
<dbReference type="Proteomes" id="UP000663829">
    <property type="component" value="Unassembled WGS sequence"/>
</dbReference>
<keyword evidence="7" id="KW-0807">Transducer</keyword>
<dbReference type="InterPro" id="IPR017452">
    <property type="entry name" value="GPCR_Rhodpsn_7TM"/>
</dbReference>
<comment type="subcellular location">
    <subcellularLocation>
        <location evidence="1">Membrane</location>
        <topology evidence="1">Multi-pass membrane protein</topology>
    </subcellularLocation>
</comment>
<evidence type="ECO:0000256" key="4">
    <source>
        <dbReference type="ARBA" id="ARBA00023040"/>
    </source>
</evidence>
<evidence type="ECO:0000256" key="6">
    <source>
        <dbReference type="ARBA" id="ARBA00023170"/>
    </source>
</evidence>
<keyword evidence="6" id="KW-0675">Receptor</keyword>
<dbReference type="PROSITE" id="PS50262">
    <property type="entry name" value="G_PROTEIN_RECEP_F1_2"/>
    <property type="match status" value="1"/>
</dbReference>
<evidence type="ECO:0000256" key="1">
    <source>
        <dbReference type="ARBA" id="ARBA00004141"/>
    </source>
</evidence>
<feature type="transmembrane region" description="Helical" evidence="8">
    <location>
        <begin position="184"/>
        <end position="212"/>
    </location>
</feature>
<evidence type="ECO:0000313" key="10">
    <source>
        <dbReference type="EMBL" id="CAF1201239.1"/>
    </source>
</evidence>
<dbReference type="GO" id="GO:0005886">
    <property type="term" value="C:plasma membrane"/>
    <property type="evidence" value="ECO:0007669"/>
    <property type="project" value="TreeGrafter"/>
</dbReference>
<organism evidence="10 12">
    <name type="scientific">Didymodactylos carnosus</name>
    <dbReference type="NCBI Taxonomy" id="1234261"/>
    <lineage>
        <taxon>Eukaryota</taxon>
        <taxon>Metazoa</taxon>
        <taxon>Spiralia</taxon>
        <taxon>Gnathifera</taxon>
        <taxon>Rotifera</taxon>
        <taxon>Eurotatoria</taxon>
        <taxon>Bdelloidea</taxon>
        <taxon>Philodinida</taxon>
        <taxon>Philodinidae</taxon>
        <taxon>Didymodactylos</taxon>
    </lineage>
</organism>
<evidence type="ECO:0000256" key="2">
    <source>
        <dbReference type="ARBA" id="ARBA00022692"/>
    </source>
</evidence>
<evidence type="ECO:0000256" key="8">
    <source>
        <dbReference type="SAM" id="Phobius"/>
    </source>
</evidence>
<dbReference type="CDD" id="cd00637">
    <property type="entry name" value="7tm_classA_rhodopsin-like"/>
    <property type="match status" value="1"/>
</dbReference>
<feature type="transmembrane region" description="Helical" evidence="8">
    <location>
        <begin position="22"/>
        <end position="46"/>
    </location>
</feature>
<dbReference type="Proteomes" id="UP000681722">
    <property type="component" value="Unassembled WGS sequence"/>
</dbReference>
<dbReference type="PANTHER" id="PTHR24243:SF233">
    <property type="entry name" value="THYROTROPIN-RELEASING HORMONE RECEPTOR"/>
    <property type="match status" value="1"/>
</dbReference>
<evidence type="ECO:0000256" key="7">
    <source>
        <dbReference type="ARBA" id="ARBA00023224"/>
    </source>
</evidence>
<dbReference type="GO" id="GO:0004930">
    <property type="term" value="F:G protein-coupled receptor activity"/>
    <property type="evidence" value="ECO:0007669"/>
    <property type="project" value="UniProtKB-KW"/>
</dbReference>
<keyword evidence="5 8" id="KW-0472">Membrane</keyword>
<dbReference type="EMBL" id="CAJOBC010008585">
    <property type="protein sequence ID" value="CAF3965755.1"/>
    <property type="molecule type" value="Genomic_DNA"/>
</dbReference>
<evidence type="ECO:0000256" key="5">
    <source>
        <dbReference type="ARBA" id="ARBA00023136"/>
    </source>
</evidence>